<dbReference type="AlphaFoldDB" id="A0A8H5G902"/>
<sequence>MMTTPLAPEIIWFNPSDSYYDDPINTLGVVSKSSIGQGLLGAHYGFEEQNPSVGVWVMVWNTLKEHQSFMEHESYVDFALPVMEAMVGPGEITQVLLSQHNEFLKAVASPVTQFIYVTIRPRHDRNYELAPLVEKLANELALVPGCNGSSWGPSVEHDDMYVGVVGWRCISDRDRAVKGSLAPTIALIREISKIKLKYARLQLHETS</sequence>
<evidence type="ECO:0000313" key="1">
    <source>
        <dbReference type="EMBL" id="KAF5360506.1"/>
    </source>
</evidence>
<gene>
    <name evidence="1" type="ORF">D9756_004888</name>
</gene>
<keyword evidence="2" id="KW-1185">Reference proteome</keyword>
<dbReference type="Proteomes" id="UP000559027">
    <property type="component" value="Unassembled WGS sequence"/>
</dbReference>
<accession>A0A8H5G902</accession>
<reference evidence="1 2" key="1">
    <citation type="journal article" date="2020" name="ISME J.">
        <title>Uncovering the hidden diversity of litter-decomposition mechanisms in mushroom-forming fungi.</title>
        <authorList>
            <person name="Floudas D."/>
            <person name="Bentzer J."/>
            <person name="Ahren D."/>
            <person name="Johansson T."/>
            <person name="Persson P."/>
            <person name="Tunlid A."/>
        </authorList>
    </citation>
    <scope>NUCLEOTIDE SEQUENCE [LARGE SCALE GENOMIC DNA]</scope>
    <source>
        <strain evidence="1 2">CBS 146.42</strain>
    </source>
</reference>
<evidence type="ECO:0000313" key="2">
    <source>
        <dbReference type="Proteomes" id="UP000559027"/>
    </source>
</evidence>
<comment type="caution">
    <text evidence="1">The sequence shown here is derived from an EMBL/GenBank/DDBJ whole genome shotgun (WGS) entry which is preliminary data.</text>
</comment>
<dbReference type="OrthoDB" id="3830579at2759"/>
<proteinExistence type="predicted"/>
<protein>
    <submittedName>
        <fullName evidence="1">Uncharacterized protein</fullName>
    </submittedName>
</protein>
<name>A0A8H5G902_9AGAR</name>
<organism evidence="1 2">
    <name type="scientific">Leucocoprinus leucothites</name>
    <dbReference type="NCBI Taxonomy" id="201217"/>
    <lineage>
        <taxon>Eukaryota</taxon>
        <taxon>Fungi</taxon>
        <taxon>Dikarya</taxon>
        <taxon>Basidiomycota</taxon>
        <taxon>Agaricomycotina</taxon>
        <taxon>Agaricomycetes</taxon>
        <taxon>Agaricomycetidae</taxon>
        <taxon>Agaricales</taxon>
        <taxon>Agaricineae</taxon>
        <taxon>Agaricaceae</taxon>
        <taxon>Leucocoprinus</taxon>
    </lineage>
</organism>
<dbReference type="Gene3D" id="3.30.70.100">
    <property type="match status" value="2"/>
</dbReference>
<dbReference type="EMBL" id="JAACJO010000003">
    <property type="protein sequence ID" value="KAF5360506.1"/>
    <property type="molecule type" value="Genomic_DNA"/>
</dbReference>